<dbReference type="PANTHER" id="PTHR32027:SF0">
    <property type="entry name" value="CYTOSINE DEAMINASE"/>
    <property type="match status" value="1"/>
</dbReference>
<reference evidence="1" key="1">
    <citation type="submission" date="2023-03" db="EMBL/GenBank/DDBJ databases">
        <title>Massive genome expansion in bonnet fungi (Mycena s.s.) driven by repeated elements and novel gene families across ecological guilds.</title>
        <authorList>
            <consortium name="Lawrence Berkeley National Laboratory"/>
            <person name="Harder C.B."/>
            <person name="Miyauchi S."/>
            <person name="Viragh M."/>
            <person name="Kuo A."/>
            <person name="Thoen E."/>
            <person name="Andreopoulos B."/>
            <person name="Lu D."/>
            <person name="Skrede I."/>
            <person name="Drula E."/>
            <person name="Henrissat B."/>
            <person name="Morin E."/>
            <person name="Kohler A."/>
            <person name="Barry K."/>
            <person name="LaButti K."/>
            <person name="Morin E."/>
            <person name="Salamov A."/>
            <person name="Lipzen A."/>
            <person name="Mereny Z."/>
            <person name="Hegedus B."/>
            <person name="Baldrian P."/>
            <person name="Stursova M."/>
            <person name="Weitz H."/>
            <person name="Taylor A."/>
            <person name="Grigoriev I.V."/>
            <person name="Nagy L.G."/>
            <person name="Martin F."/>
            <person name="Kauserud H."/>
        </authorList>
    </citation>
    <scope>NUCLEOTIDE SEQUENCE</scope>
    <source>
        <strain evidence="1">CBHHK002</strain>
    </source>
</reference>
<dbReference type="EMBL" id="JARIHO010000002">
    <property type="protein sequence ID" value="KAJ7366830.1"/>
    <property type="molecule type" value="Genomic_DNA"/>
</dbReference>
<protein>
    <recommendedName>
        <fullName evidence="3">Metallo-dependent hydrolase</fullName>
    </recommendedName>
</protein>
<name>A0AAD7F5N0_9AGAR</name>
<dbReference type="InterPro" id="IPR032466">
    <property type="entry name" value="Metal_Hydrolase"/>
</dbReference>
<dbReference type="PANTHER" id="PTHR32027">
    <property type="entry name" value="CYTOSINE DEAMINASE"/>
    <property type="match status" value="1"/>
</dbReference>
<comment type="caution">
    <text evidence="1">The sequence shown here is derived from an EMBL/GenBank/DDBJ whole genome shotgun (WGS) entry which is preliminary data.</text>
</comment>
<accession>A0AAD7F5N0</accession>
<evidence type="ECO:0008006" key="3">
    <source>
        <dbReference type="Google" id="ProtNLM"/>
    </source>
</evidence>
<dbReference type="AlphaFoldDB" id="A0AAD7F5N0"/>
<dbReference type="Gene3D" id="3.20.20.140">
    <property type="entry name" value="Metal-dependent hydrolases"/>
    <property type="match status" value="1"/>
</dbReference>
<keyword evidence="2" id="KW-1185">Reference proteome</keyword>
<dbReference type="InterPro" id="IPR052349">
    <property type="entry name" value="Metallo-hydrolase_Enzymes"/>
</dbReference>
<gene>
    <name evidence="1" type="ORF">DFH08DRAFT_835623</name>
</gene>
<sequence>MAPNASSNLPVAITNVRLAHPDPARSNDLWRIECSGGRVSSVQCLVGQDPQPVRADSDIDADGGLLLPSLCHSHIHLDKCFILDRCELVHGNFAEALQVTNKAKAAFDRDDLYRRGYKLIRDSLECGVTSMRAHVEIDTAVEFLCLEVGQQLSKEFRDICEVQLTAFAQEPLFDSAESTEPGRNYILLAQAVEKDIQVVGSAPYVEPTMEQAKANIKLVLELAQKHGCHVDFHLDYNLDPASEPLIFEVISSAKKLSWSRESIITIGHATRLQLFTPAEWRDLVAAIGDLPITFVGLPQSDIYMLGRQQADSPLGAPRGTLRIPHLANEYGVEMAMAVNNAQNAFTPQGSVDPLSLCALGVALFQSATPGDLRTLVQAVTLTSKRAIGQRERDVHRDLCIARDDPADFVILHDTPNLQSAALNPGYDRTTIRAGVVVARRHTSRWVADTIQV</sequence>
<dbReference type="GO" id="GO:0016814">
    <property type="term" value="F:hydrolase activity, acting on carbon-nitrogen (but not peptide) bonds, in cyclic amidines"/>
    <property type="evidence" value="ECO:0007669"/>
    <property type="project" value="TreeGrafter"/>
</dbReference>
<dbReference type="Proteomes" id="UP001218218">
    <property type="component" value="Unassembled WGS sequence"/>
</dbReference>
<organism evidence="1 2">
    <name type="scientific">Mycena albidolilacea</name>
    <dbReference type="NCBI Taxonomy" id="1033008"/>
    <lineage>
        <taxon>Eukaryota</taxon>
        <taxon>Fungi</taxon>
        <taxon>Dikarya</taxon>
        <taxon>Basidiomycota</taxon>
        <taxon>Agaricomycotina</taxon>
        <taxon>Agaricomycetes</taxon>
        <taxon>Agaricomycetidae</taxon>
        <taxon>Agaricales</taxon>
        <taxon>Marasmiineae</taxon>
        <taxon>Mycenaceae</taxon>
        <taxon>Mycena</taxon>
    </lineage>
</organism>
<evidence type="ECO:0000313" key="2">
    <source>
        <dbReference type="Proteomes" id="UP001218218"/>
    </source>
</evidence>
<evidence type="ECO:0000313" key="1">
    <source>
        <dbReference type="EMBL" id="KAJ7366830.1"/>
    </source>
</evidence>
<dbReference type="SUPFAM" id="SSF51556">
    <property type="entry name" value="Metallo-dependent hydrolases"/>
    <property type="match status" value="1"/>
</dbReference>
<proteinExistence type="predicted"/>